<dbReference type="EMBL" id="PUHQ01000022">
    <property type="protein sequence ID" value="KAG0663049.1"/>
    <property type="molecule type" value="Genomic_DNA"/>
</dbReference>
<evidence type="ECO:0000313" key="2">
    <source>
        <dbReference type="EMBL" id="KAG0663049.1"/>
    </source>
</evidence>
<accession>A0A9P7B6T3</accession>
<comment type="caution">
    <text evidence="2">The sequence shown here is derived from an EMBL/GenBank/DDBJ whole genome shotgun (WGS) entry which is preliminary data.</text>
</comment>
<sequence length="235" mass="26384">MYHVQRAARFFLCLLHFTLLFQIWIMTALHISREARRFQGTTVSTSLLHEPPASARRATSPPRIYRSQDASSDARCVWCDSPASSRSIGPVSAVQMLAHPQNPLKIDPTSFRFPPMRASEIAALERYKDQSYGGPMTSYETEGSWLQRLPTYLPPGVGPLTWPDIVTILQSPTPTDPVDEAHDIREQVHAHARAQLYNNINTDTMPHGMTHYTVLGLNYDPELSRTPSLASSSRV</sequence>
<feature type="region of interest" description="Disordered" evidence="1">
    <location>
        <begin position="49"/>
        <end position="68"/>
    </location>
</feature>
<feature type="non-terminal residue" evidence="2">
    <location>
        <position position="1"/>
    </location>
</feature>
<evidence type="ECO:0000313" key="3">
    <source>
        <dbReference type="Proteomes" id="UP000777482"/>
    </source>
</evidence>
<gene>
    <name evidence="2" type="ORF">C6P46_002892</name>
</gene>
<feature type="compositionally biased region" description="Low complexity" evidence="1">
    <location>
        <begin position="51"/>
        <end position="63"/>
    </location>
</feature>
<dbReference type="AlphaFoldDB" id="A0A9P7B6T3"/>
<proteinExistence type="predicted"/>
<name>A0A9P7B6T3_RHOMI</name>
<keyword evidence="3" id="KW-1185">Reference proteome</keyword>
<protein>
    <submittedName>
        <fullName evidence="2">Uncharacterized protein</fullName>
    </submittedName>
</protein>
<dbReference type="Proteomes" id="UP000777482">
    <property type="component" value="Unassembled WGS sequence"/>
</dbReference>
<organism evidence="2 3">
    <name type="scientific">Rhodotorula mucilaginosa</name>
    <name type="common">Yeast</name>
    <name type="synonym">Rhodotorula rubra</name>
    <dbReference type="NCBI Taxonomy" id="5537"/>
    <lineage>
        <taxon>Eukaryota</taxon>
        <taxon>Fungi</taxon>
        <taxon>Dikarya</taxon>
        <taxon>Basidiomycota</taxon>
        <taxon>Pucciniomycotina</taxon>
        <taxon>Microbotryomycetes</taxon>
        <taxon>Sporidiobolales</taxon>
        <taxon>Sporidiobolaceae</taxon>
        <taxon>Rhodotorula</taxon>
    </lineage>
</organism>
<reference evidence="2 3" key="1">
    <citation type="submission" date="2020-11" db="EMBL/GenBank/DDBJ databases">
        <title>Kefir isolates.</title>
        <authorList>
            <person name="Marcisauskas S."/>
            <person name="Kim Y."/>
            <person name="Blasche S."/>
        </authorList>
    </citation>
    <scope>NUCLEOTIDE SEQUENCE [LARGE SCALE GENOMIC DNA]</scope>
    <source>
        <strain evidence="2 3">KR</strain>
    </source>
</reference>
<evidence type="ECO:0000256" key="1">
    <source>
        <dbReference type="SAM" id="MobiDB-lite"/>
    </source>
</evidence>